<dbReference type="AlphaFoldDB" id="A0A382UXZ0"/>
<dbReference type="PANTHER" id="PTHR43245:SF23">
    <property type="entry name" value="NAD(P)-BINDING DOMAIN-CONTAINING PROTEIN"/>
    <property type="match status" value="1"/>
</dbReference>
<dbReference type="PANTHER" id="PTHR43245">
    <property type="entry name" value="BIFUNCTIONAL POLYMYXIN RESISTANCE PROTEIN ARNA"/>
    <property type="match status" value="1"/>
</dbReference>
<sequence>EVNYKHVKYIAQSTKCRIIYPNTNSGYGARDKHKNDDQSYCTEETPLSPISVYGKTKCEAEKLILSSGHTSLRLATVFGTSYRFRKDLLLNDFVLRAVTDSCITLFESSFKRNFIHVRDVARAFIKMFGLRCQPNNDGGTVFIDDNNKPFDPYGQAYNVGLSSANFSKRELCERIKQHVPQFVIATSEINADPDKRNYIVNNEKLEKTGWNARVDIDTGIKELIRAYQVFNKVNVKHTNL</sequence>
<dbReference type="InterPro" id="IPR050177">
    <property type="entry name" value="Lipid_A_modif_metabolic_enz"/>
</dbReference>
<dbReference type="SUPFAM" id="SSF51735">
    <property type="entry name" value="NAD(P)-binding Rossmann-fold domains"/>
    <property type="match status" value="1"/>
</dbReference>
<gene>
    <name evidence="2" type="ORF">METZ01_LOCUS391469</name>
</gene>
<dbReference type="Pfam" id="PF01370">
    <property type="entry name" value="Epimerase"/>
    <property type="match status" value="1"/>
</dbReference>
<dbReference type="EMBL" id="UINC01147347">
    <property type="protein sequence ID" value="SVD38615.1"/>
    <property type="molecule type" value="Genomic_DNA"/>
</dbReference>
<protein>
    <recommendedName>
        <fullName evidence="1">NAD-dependent epimerase/dehydratase domain-containing protein</fullName>
    </recommendedName>
</protein>
<evidence type="ECO:0000259" key="1">
    <source>
        <dbReference type="Pfam" id="PF01370"/>
    </source>
</evidence>
<feature type="non-terminal residue" evidence="2">
    <location>
        <position position="1"/>
    </location>
</feature>
<organism evidence="2">
    <name type="scientific">marine metagenome</name>
    <dbReference type="NCBI Taxonomy" id="408172"/>
    <lineage>
        <taxon>unclassified sequences</taxon>
        <taxon>metagenomes</taxon>
        <taxon>ecological metagenomes</taxon>
    </lineage>
</organism>
<feature type="domain" description="NAD-dependent epimerase/dehydratase" evidence="1">
    <location>
        <begin position="13"/>
        <end position="128"/>
    </location>
</feature>
<dbReference type="InterPro" id="IPR036291">
    <property type="entry name" value="NAD(P)-bd_dom_sf"/>
</dbReference>
<dbReference type="InterPro" id="IPR001509">
    <property type="entry name" value="Epimerase_deHydtase"/>
</dbReference>
<name>A0A382UXZ0_9ZZZZ</name>
<dbReference type="CDD" id="cd08946">
    <property type="entry name" value="SDR_e"/>
    <property type="match status" value="1"/>
</dbReference>
<dbReference type="Gene3D" id="3.40.50.720">
    <property type="entry name" value="NAD(P)-binding Rossmann-like Domain"/>
    <property type="match status" value="1"/>
</dbReference>
<proteinExistence type="predicted"/>
<evidence type="ECO:0000313" key="2">
    <source>
        <dbReference type="EMBL" id="SVD38615.1"/>
    </source>
</evidence>
<reference evidence="2" key="1">
    <citation type="submission" date="2018-05" db="EMBL/GenBank/DDBJ databases">
        <authorList>
            <person name="Lanie J.A."/>
            <person name="Ng W.-L."/>
            <person name="Kazmierczak K.M."/>
            <person name="Andrzejewski T.M."/>
            <person name="Davidsen T.M."/>
            <person name="Wayne K.J."/>
            <person name="Tettelin H."/>
            <person name="Glass J.I."/>
            <person name="Rusch D."/>
            <person name="Podicherti R."/>
            <person name="Tsui H.-C.T."/>
            <person name="Winkler M.E."/>
        </authorList>
    </citation>
    <scope>NUCLEOTIDE SEQUENCE</scope>
</reference>
<accession>A0A382UXZ0</accession>